<comment type="subcellular location">
    <subcellularLocation>
        <location evidence="1">Cell membrane</location>
        <topology evidence="1">Multi-pass membrane protein</topology>
    </subcellularLocation>
</comment>
<feature type="transmembrane region" description="Helical" evidence="10">
    <location>
        <begin position="20"/>
        <end position="42"/>
    </location>
</feature>
<dbReference type="PANTHER" id="PTHR24230:SF158">
    <property type="entry name" value="G-PROTEIN COUPLED RECEPTORS FAMILY 1 PROFILE DOMAIN-CONTAINING PROTEIN"/>
    <property type="match status" value="1"/>
</dbReference>
<dbReference type="PROSITE" id="PS50262">
    <property type="entry name" value="G_PROTEIN_RECEP_F1_2"/>
    <property type="match status" value="1"/>
</dbReference>
<dbReference type="Gene3D" id="1.20.1070.10">
    <property type="entry name" value="Rhodopsin 7-helix transmembrane proteins"/>
    <property type="match status" value="1"/>
</dbReference>
<evidence type="ECO:0000256" key="3">
    <source>
        <dbReference type="ARBA" id="ARBA00022692"/>
    </source>
</evidence>
<dbReference type="PANTHER" id="PTHR24230">
    <property type="entry name" value="G-PROTEIN COUPLED RECEPTOR"/>
    <property type="match status" value="1"/>
</dbReference>
<organism evidence="12 13">
    <name type="scientific">Magallana gigas</name>
    <name type="common">Pacific oyster</name>
    <name type="synonym">Crassostrea gigas</name>
    <dbReference type="NCBI Taxonomy" id="29159"/>
    <lineage>
        <taxon>Eukaryota</taxon>
        <taxon>Metazoa</taxon>
        <taxon>Spiralia</taxon>
        <taxon>Lophotrochozoa</taxon>
        <taxon>Mollusca</taxon>
        <taxon>Bivalvia</taxon>
        <taxon>Autobranchia</taxon>
        <taxon>Pteriomorphia</taxon>
        <taxon>Ostreida</taxon>
        <taxon>Ostreoidea</taxon>
        <taxon>Ostreidae</taxon>
        <taxon>Magallana</taxon>
    </lineage>
</organism>
<dbReference type="Proteomes" id="UP000005408">
    <property type="component" value="Unassembled WGS sequence"/>
</dbReference>
<feature type="transmembrane region" description="Helical" evidence="10">
    <location>
        <begin position="390"/>
        <end position="410"/>
    </location>
</feature>
<feature type="transmembrane region" description="Helical" evidence="10">
    <location>
        <begin position="54"/>
        <end position="79"/>
    </location>
</feature>
<keyword evidence="3 9" id="KW-0812">Transmembrane</keyword>
<evidence type="ECO:0000313" key="12">
    <source>
        <dbReference type="EnsemblMetazoa" id="G14277.2:cds"/>
    </source>
</evidence>
<evidence type="ECO:0000256" key="8">
    <source>
        <dbReference type="ARBA" id="ARBA00023224"/>
    </source>
</evidence>
<comment type="similarity">
    <text evidence="9">Belongs to the G-protein coupled receptor 1 family.</text>
</comment>
<keyword evidence="2" id="KW-1003">Cell membrane</keyword>
<keyword evidence="5 9" id="KW-0297">G-protein coupled receptor</keyword>
<evidence type="ECO:0000256" key="7">
    <source>
        <dbReference type="ARBA" id="ARBA00023170"/>
    </source>
</evidence>
<dbReference type="CDD" id="cd00637">
    <property type="entry name" value="7tm_classA_rhodopsin-like"/>
    <property type="match status" value="1"/>
</dbReference>
<name>A0A8W8IH47_MAGGI</name>
<keyword evidence="7 9" id="KW-0675">Receptor</keyword>
<reference evidence="12" key="1">
    <citation type="submission" date="2022-08" db="UniProtKB">
        <authorList>
            <consortium name="EnsemblMetazoa"/>
        </authorList>
    </citation>
    <scope>IDENTIFICATION</scope>
    <source>
        <strain evidence="12">05x7-T-G4-1.051#20</strain>
    </source>
</reference>
<feature type="domain" description="G-protein coupled receptors family 1 profile" evidence="11">
    <location>
        <begin position="34"/>
        <end position="411"/>
    </location>
</feature>
<evidence type="ECO:0000313" key="13">
    <source>
        <dbReference type="Proteomes" id="UP000005408"/>
    </source>
</evidence>
<evidence type="ECO:0000256" key="9">
    <source>
        <dbReference type="RuleBase" id="RU000688"/>
    </source>
</evidence>
<evidence type="ECO:0000256" key="4">
    <source>
        <dbReference type="ARBA" id="ARBA00022989"/>
    </source>
</evidence>
<evidence type="ECO:0000256" key="5">
    <source>
        <dbReference type="ARBA" id="ARBA00023040"/>
    </source>
</evidence>
<keyword evidence="4 10" id="KW-1133">Transmembrane helix</keyword>
<keyword evidence="13" id="KW-1185">Reference proteome</keyword>
<feature type="transmembrane region" description="Helical" evidence="10">
    <location>
        <begin position="91"/>
        <end position="112"/>
    </location>
</feature>
<dbReference type="EnsemblMetazoa" id="G14277.2">
    <property type="protein sequence ID" value="G14277.2:cds"/>
    <property type="gene ID" value="G14277"/>
</dbReference>
<protein>
    <recommendedName>
        <fullName evidence="11">G-protein coupled receptors family 1 profile domain-containing protein</fullName>
    </recommendedName>
</protein>
<evidence type="ECO:0000259" key="11">
    <source>
        <dbReference type="PROSITE" id="PS50262"/>
    </source>
</evidence>
<feature type="transmembrane region" description="Helical" evidence="10">
    <location>
        <begin position="189"/>
        <end position="214"/>
    </location>
</feature>
<dbReference type="PRINTS" id="PR00237">
    <property type="entry name" value="GPCRRHODOPSN"/>
</dbReference>
<accession>A0A8W8IH47</accession>
<dbReference type="SUPFAM" id="SSF81321">
    <property type="entry name" value="Family A G protein-coupled receptor-like"/>
    <property type="match status" value="1"/>
</dbReference>
<dbReference type="GO" id="GO:0005886">
    <property type="term" value="C:plasma membrane"/>
    <property type="evidence" value="ECO:0007669"/>
    <property type="project" value="UniProtKB-SubCell"/>
</dbReference>
<dbReference type="GO" id="GO:0007218">
    <property type="term" value="P:neuropeptide signaling pathway"/>
    <property type="evidence" value="ECO:0007669"/>
    <property type="project" value="TreeGrafter"/>
</dbReference>
<evidence type="ECO:0000256" key="10">
    <source>
        <dbReference type="SAM" id="Phobius"/>
    </source>
</evidence>
<sequence length="432" mass="49825">MNYTALEAWNRSVIQSLTPSIVMIVLYCILGVIGNMTVFVVYKKRLISGNGRFFIPVLACVDFSASFVCSICVLIRLYFNVTFFSDILCRCLFLIICWNFSISIFIVLAIAYDRYRMVCQINRRQLTEKQKWNIVRMILIIGVVINCPVLATTGNVFVNTYSENNYSIQGSVCVFSTHLYPTFETAHSIFVIFLALTIFFCVMVFNIKIAYIVCIKLRSSKTFSNLYNKPENKESFSTEENLQSATGSICQLKQIADITKCNADENEDGGNMSFNNKIQLSNEQLEDDSNIKNEHERLEICPEKESKDELQIMQVPIDKSRSITDNSLKSKYRLKAVTRHHSASIHVMFFVMFIVMLLAYIPSLIILVVVFNNRRENSWWVFVEENDLNVNIYILLKTSYLMSNAANPYIYSLFDKKFRKVLIGFVKCKCKM</sequence>
<evidence type="ECO:0000256" key="2">
    <source>
        <dbReference type="ARBA" id="ARBA00022475"/>
    </source>
</evidence>
<feature type="transmembrane region" description="Helical" evidence="10">
    <location>
        <begin position="133"/>
        <end position="151"/>
    </location>
</feature>
<dbReference type="AlphaFoldDB" id="A0A8W8IH47"/>
<dbReference type="GO" id="GO:0008528">
    <property type="term" value="F:G protein-coupled peptide receptor activity"/>
    <property type="evidence" value="ECO:0007669"/>
    <property type="project" value="TreeGrafter"/>
</dbReference>
<evidence type="ECO:0000256" key="1">
    <source>
        <dbReference type="ARBA" id="ARBA00004651"/>
    </source>
</evidence>
<dbReference type="Pfam" id="PF00001">
    <property type="entry name" value="7tm_1"/>
    <property type="match status" value="1"/>
</dbReference>
<proteinExistence type="inferred from homology"/>
<keyword evidence="8 9" id="KW-0807">Transducer</keyword>
<dbReference type="PROSITE" id="PS00237">
    <property type="entry name" value="G_PROTEIN_RECEP_F1_1"/>
    <property type="match status" value="1"/>
</dbReference>
<feature type="transmembrane region" description="Helical" evidence="10">
    <location>
        <begin position="347"/>
        <end position="370"/>
    </location>
</feature>
<dbReference type="InterPro" id="IPR000276">
    <property type="entry name" value="GPCR_Rhodpsn"/>
</dbReference>
<keyword evidence="6 10" id="KW-0472">Membrane</keyword>
<evidence type="ECO:0000256" key="6">
    <source>
        <dbReference type="ARBA" id="ARBA00023136"/>
    </source>
</evidence>
<dbReference type="InterPro" id="IPR017452">
    <property type="entry name" value="GPCR_Rhodpsn_7TM"/>
</dbReference>